<dbReference type="Pfam" id="PF04057">
    <property type="entry name" value="Rep-A_N"/>
    <property type="match status" value="1"/>
</dbReference>
<feature type="domain" description="Replication factor A C-terminal" evidence="12">
    <location>
        <begin position="449"/>
        <end position="605"/>
    </location>
</feature>
<keyword evidence="7 9" id="KW-0238">DNA-binding</keyword>
<dbReference type="InterPro" id="IPR012340">
    <property type="entry name" value="NA-bd_OB-fold"/>
</dbReference>
<dbReference type="FunFam" id="2.40.50.140:FF:000117">
    <property type="entry name" value="Replication protein A subunit"/>
    <property type="match status" value="1"/>
</dbReference>
<evidence type="ECO:0000256" key="8">
    <source>
        <dbReference type="ARBA" id="ARBA00023242"/>
    </source>
</evidence>
<evidence type="ECO:0000256" key="10">
    <source>
        <dbReference type="SAM" id="MobiDB-lite"/>
    </source>
</evidence>
<comment type="similarity">
    <text evidence="2 9">Belongs to the replication factor A protein 1 family.</text>
</comment>
<organism evidence="14 15">
    <name type="scientific">Chaetoceros tenuissimus</name>
    <dbReference type="NCBI Taxonomy" id="426638"/>
    <lineage>
        <taxon>Eukaryota</taxon>
        <taxon>Sar</taxon>
        <taxon>Stramenopiles</taxon>
        <taxon>Ochrophyta</taxon>
        <taxon>Bacillariophyta</taxon>
        <taxon>Coscinodiscophyceae</taxon>
        <taxon>Chaetocerotophycidae</taxon>
        <taxon>Chaetocerotales</taxon>
        <taxon>Chaetocerotaceae</taxon>
        <taxon>Chaetoceros</taxon>
    </lineage>
</organism>
<evidence type="ECO:0000256" key="9">
    <source>
        <dbReference type="RuleBase" id="RU364130"/>
    </source>
</evidence>
<accession>A0AAD3D371</accession>
<keyword evidence="6 9" id="KW-0862">Zinc</keyword>
<evidence type="ECO:0000259" key="13">
    <source>
        <dbReference type="Pfam" id="PF16900"/>
    </source>
</evidence>
<reference evidence="14 15" key="1">
    <citation type="journal article" date="2021" name="Sci. Rep.">
        <title>The genome of the diatom Chaetoceros tenuissimus carries an ancient integrated fragment of an extant virus.</title>
        <authorList>
            <person name="Hongo Y."/>
            <person name="Kimura K."/>
            <person name="Takaki Y."/>
            <person name="Yoshida Y."/>
            <person name="Baba S."/>
            <person name="Kobayashi G."/>
            <person name="Nagasaki K."/>
            <person name="Hano T."/>
            <person name="Tomaru Y."/>
        </authorList>
    </citation>
    <scope>NUCLEOTIDE SEQUENCE [LARGE SCALE GENOMIC DNA]</scope>
    <source>
        <strain evidence="14 15">NIES-3715</strain>
    </source>
</reference>
<keyword evidence="5 9" id="KW-0863">Zinc-finger</keyword>
<protein>
    <recommendedName>
        <fullName evidence="9">Replication protein A subunit</fullName>
    </recommendedName>
</protein>
<evidence type="ECO:0000259" key="12">
    <source>
        <dbReference type="Pfam" id="PF08646"/>
    </source>
</evidence>
<dbReference type="GO" id="GO:0003677">
    <property type="term" value="F:DNA binding"/>
    <property type="evidence" value="ECO:0007669"/>
    <property type="project" value="UniProtKB-KW"/>
</dbReference>
<dbReference type="CDD" id="cd04477">
    <property type="entry name" value="RPA1N"/>
    <property type="match status" value="1"/>
</dbReference>
<dbReference type="GO" id="GO:0006281">
    <property type="term" value="P:DNA repair"/>
    <property type="evidence" value="ECO:0007669"/>
    <property type="project" value="InterPro"/>
</dbReference>
<dbReference type="PANTHER" id="PTHR47165:SF4">
    <property type="entry name" value="OS03G0429900 PROTEIN"/>
    <property type="match status" value="1"/>
</dbReference>
<evidence type="ECO:0000313" key="15">
    <source>
        <dbReference type="Proteomes" id="UP001054902"/>
    </source>
</evidence>
<dbReference type="InterPro" id="IPR047192">
    <property type="entry name" value="Euk_RPA1_DBD_C"/>
</dbReference>
<evidence type="ECO:0000313" key="14">
    <source>
        <dbReference type="EMBL" id="GFH55875.1"/>
    </source>
</evidence>
<evidence type="ECO:0000256" key="7">
    <source>
        <dbReference type="ARBA" id="ARBA00023125"/>
    </source>
</evidence>
<evidence type="ECO:0000256" key="2">
    <source>
        <dbReference type="ARBA" id="ARBA00005690"/>
    </source>
</evidence>
<feature type="compositionally biased region" description="Polar residues" evidence="10">
    <location>
        <begin position="135"/>
        <end position="163"/>
    </location>
</feature>
<dbReference type="FunFam" id="2.40.50.140:FF:000064">
    <property type="entry name" value="Replication protein A subunit"/>
    <property type="match status" value="1"/>
</dbReference>
<dbReference type="NCBIfam" id="TIGR00617">
    <property type="entry name" value="rpa1"/>
    <property type="match status" value="1"/>
</dbReference>
<dbReference type="FunFam" id="2.40.50.140:FF:000041">
    <property type="entry name" value="Replication protein A subunit"/>
    <property type="match status" value="1"/>
</dbReference>
<dbReference type="InterPro" id="IPR031657">
    <property type="entry name" value="REPA_OB_2"/>
</dbReference>
<keyword evidence="8 9" id="KW-0539">Nucleus</keyword>
<evidence type="ECO:0000256" key="4">
    <source>
        <dbReference type="ARBA" id="ARBA00022723"/>
    </source>
</evidence>
<feature type="region of interest" description="Disordered" evidence="10">
    <location>
        <begin position="123"/>
        <end position="163"/>
    </location>
</feature>
<feature type="domain" description="Replication protein A OB" evidence="13">
    <location>
        <begin position="287"/>
        <end position="381"/>
    </location>
</feature>
<comment type="caution">
    <text evidence="14">The sequence shown here is derived from an EMBL/GenBank/DDBJ whole genome shotgun (WGS) entry which is preliminary data.</text>
</comment>
<sequence length="613" mass="67468">MSLTQSAIQRMTNDEGGASDSSFVPVVQVIRINCMEGKGGRETRYRVILSDGVNHCQGMLATQNNIFIENGDLKDNTIIEVGEYLRNIVQNTALVILLQFKVVSNPGQKIGNPTPVSISNISSSVPSVPVPKTEPGTNNYGSNPYGQQQSSAPVMRTAGSSSSKPITPIASLNMYQNRWTIKARVTNKSDIKHWSNAKGEGQLFSVELLDSSMDIRATFFREAVDKFYNMLEMDKVYCLSGGRLKTANMQYNTCKSNYEITFDQNAEITLESDDGAISQQSYDLKPIGELDSIEPNSYVDILGIVKHVGEPATIVSKKTGKELNKCELTVADDSGAEVSCTVWGDRAMKAQQEFAGMPVVAFRRARVSDYGGRTLSAASGNGTIVNPRLPEADRLRDWWNNGGSSGAVKKLSSSGGGGANRFPEFETRKCIASIKNEGMGHNSDSKPDWVSFKASVSFIKSDREGGAWYSACMNAEEPCKQRCKVNQQADGMFHCEKCNQSYPDCKYRYIFSATLSDASGTSWVSFFDDQAKILLDGMDANDLQKIMIDDNAGGQEAYEAQFTKAQNTDWVFTCKVKQEFHQDEQRIKTSVQSIHPVDYAKEGRSMLNAILAM</sequence>
<comment type="subcellular location">
    <subcellularLocation>
        <location evidence="1 9">Nucleus</location>
    </subcellularLocation>
</comment>
<evidence type="ECO:0000259" key="11">
    <source>
        <dbReference type="Pfam" id="PF04057"/>
    </source>
</evidence>
<keyword evidence="4 9" id="KW-0479">Metal-binding</keyword>
<dbReference type="GO" id="GO:0008270">
    <property type="term" value="F:zinc ion binding"/>
    <property type="evidence" value="ECO:0007669"/>
    <property type="project" value="UniProtKB-KW"/>
</dbReference>
<dbReference type="FunFam" id="2.40.50.140:FF:000090">
    <property type="entry name" value="Replication protein A subunit"/>
    <property type="match status" value="1"/>
</dbReference>
<gene>
    <name evidence="14" type="ORF">CTEN210_12351</name>
</gene>
<feature type="domain" description="Replication factor-A protein 1 N-terminal" evidence="11">
    <location>
        <begin position="3"/>
        <end position="104"/>
    </location>
</feature>
<keyword evidence="3 9" id="KW-0235">DNA replication</keyword>
<dbReference type="Pfam" id="PF16900">
    <property type="entry name" value="REPA_OB_2"/>
    <property type="match status" value="1"/>
</dbReference>
<evidence type="ECO:0000256" key="3">
    <source>
        <dbReference type="ARBA" id="ARBA00022705"/>
    </source>
</evidence>
<dbReference type="InterPro" id="IPR013955">
    <property type="entry name" value="Rep_factor-A_C"/>
</dbReference>
<evidence type="ECO:0000256" key="6">
    <source>
        <dbReference type="ARBA" id="ARBA00022833"/>
    </source>
</evidence>
<dbReference type="Gene3D" id="2.40.50.140">
    <property type="entry name" value="Nucleic acid-binding proteins"/>
    <property type="match status" value="4"/>
</dbReference>
<dbReference type="InterPro" id="IPR004591">
    <property type="entry name" value="Rfa1"/>
</dbReference>
<evidence type="ECO:0000256" key="5">
    <source>
        <dbReference type="ARBA" id="ARBA00022771"/>
    </source>
</evidence>
<evidence type="ECO:0000256" key="1">
    <source>
        <dbReference type="ARBA" id="ARBA00004123"/>
    </source>
</evidence>
<dbReference type="Pfam" id="PF08646">
    <property type="entry name" value="Rep_fac-A_C"/>
    <property type="match status" value="1"/>
</dbReference>
<keyword evidence="15" id="KW-1185">Reference proteome</keyword>
<dbReference type="GO" id="GO:0005634">
    <property type="term" value="C:nucleus"/>
    <property type="evidence" value="ECO:0007669"/>
    <property type="project" value="UniProtKB-SubCell"/>
</dbReference>
<dbReference type="InterPro" id="IPR007199">
    <property type="entry name" value="Rep_factor-A_N"/>
</dbReference>
<dbReference type="GO" id="GO:0006310">
    <property type="term" value="P:DNA recombination"/>
    <property type="evidence" value="ECO:0007669"/>
    <property type="project" value="InterPro"/>
</dbReference>
<dbReference type="PANTHER" id="PTHR47165">
    <property type="entry name" value="OS03G0429900 PROTEIN"/>
    <property type="match status" value="1"/>
</dbReference>
<dbReference type="Proteomes" id="UP001054902">
    <property type="component" value="Unassembled WGS sequence"/>
</dbReference>
<dbReference type="SUPFAM" id="SSF50249">
    <property type="entry name" value="Nucleic acid-binding proteins"/>
    <property type="match status" value="4"/>
</dbReference>
<proteinExistence type="inferred from homology"/>
<dbReference type="GO" id="GO:0006260">
    <property type="term" value="P:DNA replication"/>
    <property type="evidence" value="ECO:0007669"/>
    <property type="project" value="UniProtKB-KW"/>
</dbReference>
<dbReference type="CDD" id="cd04475">
    <property type="entry name" value="RPA1_DBD_B"/>
    <property type="match status" value="1"/>
</dbReference>
<dbReference type="AlphaFoldDB" id="A0AAD3D371"/>
<name>A0AAD3D371_9STRA</name>
<dbReference type="EMBL" id="BLLK01000051">
    <property type="protein sequence ID" value="GFH55875.1"/>
    <property type="molecule type" value="Genomic_DNA"/>
</dbReference>
<dbReference type="CDD" id="cd04476">
    <property type="entry name" value="RPA1_DBD_C"/>
    <property type="match status" value="1"/>
</dbReference>
<dbReference type="CDD" id="cd04474">
    <property type="entry name" value="RPA1_DBD_A"/>
    <property type="match status" value="1"/>
</dbReference>